<dbReference type="EMBL" id="CP072648">
    <property type="protein sequence ID" value="QUW02451.1"/>
    <property type="molecule type" value="Genomic_DNA"/>
</dbReference>
<keyword evidence="1" id="KW-0175">Coiled coil</keyword>
<feature type="compositionally biased region" description="Low complexity" evidence="2">
    <location>
        <begin position="136"/>
        <end position="155"/>
    </location>
</feature>
<keyword evidence="5" id="KW-1185">Reference proteome</keyword>
<evidence type="ECO:0008006" key="6">
    <source>
        <dbReference type="Google" id="ProtNLM"/>
    </source>
</evidence>
<name>A0ABX8B8S0_9BACT</name>
<feature type="chain" id="PRO_5045344515" description="DUF4140 domain-containing protein" evidence="3">
    <location>
        <begin position="24"/>
        <end position="277"/>
    </location>
</feature>
<feature type="coiled-coil region" evidence="1">
    <location>
        <begin position="192"/>
        <end position="251"/>
    </location>
</feature>
<dbReference type="RefSeq" id="WP_211428341.1">
    <property type="nucleotide sequence ID" value="NZ_CP072648.1"/>
</dbReference>
<feature type="signal peptide" evidence="3">
    <location>
        <begin position="1"/>
        <end position="23"/>
    </location>
</feature>
<keyword evidence="3" id="KW-0732">Signal</keyword>
<feature type="region of interest" description="Disordered" evidence="2">
    <location>
        <begin position="105"/>
        <end position="163"/>
    </location>
</feature>
<evidence type="ECO:0000256" key="3">
    <source>
        <dbReference type="SAM" id="SignalP"/>
    </source>
</evidence>
<organism evidence="4 5">
    <name type="scientific">Chloracidobacterium validum</name>
    <dbReference type="NCBI Taxonomy" id="2821543"/>
    <lineage>
        <taxon>Bacteria</taxon>
        <taxon>Pseudomonadati</taxon>
        <taxon>Acidobacteriota</taxon>
        <taxon>Terriglobia</taxon>
        <taxon>Terriglobales</taxon>
        <taxon>Acidobacteriaceae</taxon>
        <taxon>Chloracidobacterium</taxon>
    </lineage>
</organism>
<evidence type="ECO:0000313" key="4">
    <source>
        <dbReference type="EMBL" id="QUW02451.1"/>
    </source>
</evidence>
<dbReference type="Proteomes" id="UP000676506">
    <property type="component" value="Chromosome 1"/>
</dbReference>
<protein>
    <recommendedName>
        <fullName evidence="6">DUF4140 domain-containing protein</fullName>
    </recommendedName>
</protein>
<evidence type="ECO:0000256" key="1">
    <source>
        <dbReference type="SAM" id="Coils"/>
    </source>
</evidence>
<sequence length="277" mass="30512">MTRWMTTTVIGLVTLLWSGTASAADYILVLRDGKRLDVRAEYRIVNDVAVFTTSDGKRVSISLVNIDIAATERVNGQGDGEFRAKAGLPRVIGADNQVTSLQAVTPSPVTPRAAAPPPARKPTRTLTNADFGGGMRDVAAVRSRSASSSPSSNVAENRGESVPALTRANDEAYWRGRAQAIFTEIYTQQEIIRSLNEQARTLQRKVDQQGRTYLFGRDVFGNQIMLPQEVISAEKQELIQVNERIRDAQARLTGLYVQYAVLQEEARRLGVPPGWLR</sequence>
<evidence type="ECO:0000256" key="2">
    <source>
        <dbReference type="SAM" id="MobiDB-lite"/>
    </source>
</evidence>
<accession>A0ABX8B8S0</accession>
<reference evidence="4 5" key="1">
    <citation type="submission" date="2021-03" db="EMBL/GenBank/DDBJ databases">
        <title>Genomic and phenotypic characterization of Chloracidobacterium isolates provides evidence for multiple species.</title>
        <authorList>
            <person name="Saini M.K."/>
            <person name="Costas A.M.G."/>
            <person name="Tank M."/>
            <person name="Bryant D.A."/>
        </authorList>
    </citation>
    <scope>NUCLEOTIDE SEQUENCE [LARGE SCALE GENOMIC DNA]</scope>
    <source>
        <strain evidence="4 5">BV2-C</strain>
    </source>
</reference>
<proteinExistence type="predicted"/>
<evidence type="ECO:0000313" key="5">
    <source>
        <dbReference type="Proteomes" id="UP000676506"/>
    </source>
</evidence>
<gene>
    <name evidence="4" type="ORF">J8C06_08820</name>
</gene>